<evidence type="ECO:0000256" key="1">
    <source>
        <dbReference type="ARBA" id="ARBA00009689"/>
    </source>
</evidence>
<feature type="compositionally biased region" description="Low complexity" evidence="4">
    <location>
        <begin position="858"/>
        <end position="868"/>
    </location>
</feature>
<feature type="compositionally biased region" description="Pro residues" evidence="4">
    <location>
        <begin position="478"/>
        <end position="495"/>
    </location>
</feature>
<feature type="region of interest" description="Disordered" evidence="4">
    <location>
        <begin position="651"/>
        <end position="783"/>
    </location>
</feature>
<keyword evidence="3" id="KW-0175">Coiled coil</keyword>
<dbReference type="GeneTree" id="ENSGT00390000000973"/>
<accession>A0A3Q2Q5N2</accession>
<feature type="compositionally biased region" description="Polar residues" evidence="4">
    <location>
        <begin position="1099"/>
        <end position="1108"/>
    </location>
</feature>
<evidence type="ECO:0000256" key="2">
    <source>
        <dbReference type="ARBA" id="ARBA00022553"/>
    </source>
</evidence>
<feature type="compositionally biased region" description="Low complexity" evidence="4">
    <location>
        <begin position="261"/>
        <end position="275"/>
    </location>
</feature>
<protein>
    <submittedName>
        <fullName evidence="6">Family with sequence similarity 193 member A</fullName>
    </submittedName>
</protein>
<sequence>MKVRLLKHLSGGSKPAGPAAGTAAAAQGPPQAHQFISLLLEEYNALCQAARTISSFLLTLENEHLQKFQVTWELHNKHLFENLVFSEPILQNSLPTLIAQLKHGTASHDSYNEDMYRTLLERYQQLQQQMASVAVEWQECEKRIDDYVDEQTLKTKQRMLKEDWEFFKQRRFIEEQLPNSKKPSTGDNNFTDTMRMLSSRLSIPDCPNCNYRRRCTCDDCSLSHILTCGIMDSPIAEGLHIKLPLQGEQNRDYLSEVHPPSLSSGSSASGSNSSSPITIQQHPRLILPEGEVSTFMSDDDEGPPLSNKFRNIYPMSGYDDSSVMSAAVNGLHHNINGEGVNATLKAGSPQITSSSSSSEGDEEEANGQAGGEPPGKQEVLSLGKTNSPPPSYHHQQVEQVQHACECHVCNQEPNSSAPGPAPCLPPGRLHAVPPPTVGHQFFTDNKAPPAHPALHLYPHIHGHLPLQNFSRPLLHPTLYPPSPPLTHNKPLPPNPTSNHSAAKQPAFSTSLPDHVYQNCFGGTGGAGDWNTSLQCLSLKFENLWDAAVMKSWNPSVLLPECLPGEMLGPPLPDVPLPPTSMEPRKTGAKKKCLYNFQDAFMETNRVVMATSAATSSVSCTATTVQSSNNPPIHLASKRPNTIDEVFHSLGKDDHRQPMSAPPRNNPMGLTSLPPLSGPALHPAPTSSLPTMGSQCFPKMASPPPDFVDSHQALCLPPAEPPAPSMDGPVSAPTSVCSDPDCEGHRCEGNGSHENQPYDGEESPDEDSCSEHSSSTSTSTNQKEGKYCDCCYCEFFGHGGPPAAPTSRNYAEMREKLRLRLTKRKEEQPKREEQQPVIERDGGVEDHRRVEDLLQFINSADNKPASSSKAAKRARHKQKKMEEKARLEAEAREREEQQLLEERRRRQEEEEAALQKELLRLQELQQHRAAKKKKKEKAKENTAPPPNNPQPLKQTAQNVLDNLQNGNSQLLKNLIRFPDQKEPKLEAVAHPSLQHTSKCPAEKRLSSEAHIPSSTVHLFNGASPTVGCKSKAKQSGKVSCCDSVAKRVPEFPKSSDEAAKTNGTADTKATRVRAAETPASPPTTEARKEERSNGRCVSGKRQQPQQPLTQVREARTSPPVSNPSPSPPPPPHFEPQQNGKTPTAESPQPKGKAKKSKKKKGDKINTSIDDVFLPKDIDLDSTEMDETEREVEYFKRFCLDSARQTRQRLSINWSNFSLKKATFAAH</sequence>
<dbReference type="InterPro" id="IPR031802">
    <property type="entry name" value="FAM193_C"/>
</dbReference>
<feature type="compositionally biased region" description="Pro residues" evidence="4">
    <location>
        <begin position="1119"/>
        <end position="1132"/>
    </location>
</feature>
<feature type="compositionally biased region" description="Basic residues" evidence="4">
    <location>
        <begin position="1150"/>
        <end position="1160"/>
    </location>
</feature>
<evidence type="ECO:0000313" key="6">
    <source>
        <dbReference type="Ensembl" id="ENSFHEP00000022053.1"/>
    </source>
</evidence>
<evidence type="ECO:0000259" key="5">
    <source>
        <dbReference type="Pfam" id="PF15914"/>
    </source>
</evidence>
<feature type="compositionally biased region" description="Acidic residues" evidence="4">
    <location>
        <begin position="758"/>
        <end position="767"/>
    </location>
</feature>
<feature type="compositionally biased region" description="Polar residues" evidence="4">
    <location>
        <begin position="496"/>
        <end position="505"/>
    </location>
</feature>
<feature type="compositionally biased region" description="Polar residues" evidence="4">
    <location>
        <begin position="684"/>
        <end position="693"/>
    </location>
</feature>
<feature type="compositionally biased region" description="Basic and acidic residues" evidence="4">
    <location>
        <begin position="1043"/>
        <end position="1058"/>
    </location>
</feature>
<feature type="region of interest" description="Disordered" evidence="4">
    <location>
        <begin position="475"/>
        <end position="505"/>
    </location>
</feature>
<keyword evidence="2" id="KW-0597">Phosphoprotein</keyword>
<feature type="compositionally biased region" description="Basic residues" evidence="4">
    <location>
        <begin position="869"/>
        <end position="878"/>
    </location>
</feature>
<keyword evidence="7" id="KW-1185">Reference proteome</keyword>
<evidence type="ECO:0000313" key="7">
    <source>
        <dbReference type="Proteomes" id="UP000265000"/>
    </source>
</evidence>
<dbReference type="Pfam" id="PF15914">
    <property type="entry name" value="FAM193_C"/>
    <property type="match status" value="1"/>
</dbReference>
<reference evidence="6" key="1">
    <citation type="submission" date="2025-08" db="UniProtKB">
        <authorList>
            <consortium name="Ensembl"/>
        </authorList>
    </citation>
    <scope>IDENTIFICATION</scope>
</reference>
<reference evidence="6" key="2">
    <citation type="submission" date="2025-09" db="UniProtKB">
        <authorList>
            <consortium name="Ensembl"/>
        </authorList>
    </citation>
    <scope>IDENTIFICATION</scope>
</reference>
<feature type="compositionally biased region" description="Low complexity" evidence="4">
    <location>
        <begin position="770"/>
        <end position="779"/>
    </location>
</feature>
<feature type="region of interest" description="Disordered" evidence="4">
    <location>
        <begin position="819"/>
        <end position="958"/>
    </location>
</feature>
<dbReference type="Ensembl" id="ENSFHET00000013888.1">
    <property type="protein sequence ID" value="ENSFHEP00000022053.1"/>
    <property type="gene ID" value="ENSFHEG00000002208.1"/>
</dbReference>
<feature type="region of interest" description="Disordered" evidence="4">
    <location>
        <begin position="255"/>
        <end position="284"/>
    </location>
</feature>
<proteinExistence type="inferred from homology"/>
<feature type="compositionally biased region" description="Polar residues" evidence="4">
    <location>
        <begin position="1134"/>
        <end position="1145"/>
    </location>
</feature>
<feature type="compositionally biased region" description="Basic and acidic residues" evidence="4">
    <location>
        <begin position="879"/>
        <end position="919"/>
    </location>
</feature>
<dbReference type="Proteomes" id="UP000265000">
    <property type="component" value="Unplaced"/>
</dbReference>
<dbReference type="PANTHER" id="PTHR15109">
    <property type="entry name" value="AGAP004327-PA"/>
    <property type="match status" value="1"/>
</dbReference>
<evidence type="ECO:0000256" key="4">
    <source>
        <dbReference type="SAM" id="MobiDB-lite"/>
    </source>
</evidence>
<organism evidence="6 7">
    <name type="scientific">Fundulus heteroclitus</name>
    <name type="common">Killifish</name>
    <name type="synonym">Mummichog</name>
    <dbReference type="NCBI Taxonomy" id="8078"/>
    <lineage>
        <taxon>Eukaryota</taxon>
        <taxon>Metazoa</taxon>
        <taxon>Chordata</taxon>
        <taxon>Craniata</taxon>
        <taxon>Vertebrata</taxon>
        <taxon>Euteleostomi</taxon>
        <taxon>Actinopterygii</taxon>
        <taxon>Neopterygii</taxon>
        <taxon>Teleostei</taxon>
        <taxon>Neoteleostei</taxon>
        <taxon>Acanthomorphata</taxon>
        <taxon>Ovalentaria</taxon>
        <taxon>Atherinomorphae</taxon>
        <taxon>Cyprinodontiformes</taxon>
        <taxon>Fundulidae</taxon>
        <taxon>Fundulus</taxon>
    </lineage>
</organism>
<dbReference type="InterPro" id="IPR029717">
    <property type="entry name" value="FAM193"/>
</dbReference>
<dbReference type="PANTHER" id="PTHR15109:SF2">
    <property type="entry name" value="PROTEIN FAM193A"/>
    <property type="match status" value="1"/>
</dbReference>
<feature type="region of interest" description="Disordered" evidence="4">
    <location>
        <begin position="340"/>
        <end position="396"/>
    </location>
</feature>
<evidence type="ECO:0000256" key="3">
    <source>
        <dbReference type="ARBA" id="ARBA00023054"/>
    </source>
</evidence>
<name>A0A3Q2Q5N2_FUNHE</name>
<feature type="region of interest" description="Disordered" evidence="4">
    <location>
        <begin position="1029"/>
        <end position="1168"/>
    </location>
</feature>
<feature type="compositionally biased region" description="Polar residues" evidence="4">
    <location>
        <begin position="949"/>
        <end position="958"/>
    </location>
</feature>
<feature type="compositionally biased region" description="Basic and acidic residues" evidence="4">
    <location>
        <begin position="819"/>
        <end position="851"/>
    </location>
</feature>
<feature type="domain" description="FAM193 C-terminal" evidence="5">
    <location>
        <begin position="1168"/>
        <end position="1224"/>
    </location>
</feature>
<comment type="similarity">
    <text evidence="1">Belongs to the FAM193 family.</text>
</comment>
<dbReference type="AlphaFoldDB" id="A0A3Q2Q5N2"/>